<feature type="compositionally biased region" description="Low complexity" evidence="1">
    <location>
        <begin position="77"/>
        <end position="95"/>
    </location>
</feature>
<keyword evidence="4" id="KW-1185">Reference proteome</keyword>
<organism evidence="3 4">
    <name type="scientific">Brachybacterium hainanense</name>
    <dbReference type="NCBI Taxonomy" id="1541174"/>
    <lineage>
        <taxon>Bacteria</taxon>
        <taxon>Bacillati</taxon>
        <taxon>Actinomycetota</taxon>
        <taxon>Actinomycetes</taxon>
        <taxon>Micrococcales</taxon>
        <taxon>Dermabacteraceae</taxon>
        <taxon>Brachybacterium</taxon>
    </lineage>
</organism>
<dbReference type="Proteomes" id="UP001589793">
    <property type="component" value="Unassembled WGS sequence"/>
</dbReference>
<dbReference type="InterPro" id="IPR006847">
    <property type="entry name" value="IF2_N"/>
</dbReference>
<name>A0ABV6RGN9_9MICO</name>
<evidence type="ECO:0000313" key="4">
    <source>
        <dbReference type="Proteomes" id="UP001589793"/>
    </source>
</evidence>
<sequence length="95" mass="9784">MAKVRVHELAKELGQPSKVVLQKLQDMGEFVRSASSTIEAPVARRLREQFPGEKSGGTPAPGTPKPAGAPRPGGGSVPKPGSKPAPRAQAPAEPA</sequence>
<dbReference type="Gene3D" id="1.10.10.2480">
    <property type="match status" value="1"/>
</dbReference>
<protein>
    <submittedName>
        <fullName evidence="3">Translation initiation factor IF-2 N-terminal domain-containing protein</fullName>
    </submittedName>
</protein>
<dbReference type="Pfam" id="PF04760">
    <property type="entry name" value="IF2_N"/>
    <property type="match status" value="1"/>
</dbReference>
<reference evidence="3 4" key="1">
    <citation type="submission" date="2024-09" db="EMBL/GenBank/DDBJ databases">
        <authorList>
            <person name="Sun Q."/>
            <person name="Mori K."/>
        </authorList>
    </citation>
    <scope>NUCLEOTIDE SEQUENCE [LARGE SCALE GENOMIC DNA]</scope>
    <source>
        <strain evidence="3 4">CICC 10874</strain>
    </source>
</reference>
<keyword evidence="3" id="KW-0396">Initiation factor</keyword>
<dbReference type="RefSeq" id="WP_376983192.1">
    <property type="nucleotide sequence ID" value="NZ_JBHLSV010000044.1"/>
</dbReference>
<evidence type="ECO:0000313" key="3">
    <source>
        <dbReference type="EMBL" id="MFC0676145.1"/>
    </source>
</evidence>
<dbReference type="EMBL" id="JBHLSV010000044">
    <property type="protein sequence ID" value="MFC0676145.1"/>
    <property type="molecule type" value="Genomic_DNA"/>
</dbReference>
<evidence type="ECO:0000259" key="2">
    <source>
        <dbReference type="Pfam" id="PF04760"/>
    </source>
</evidence>
<proteinExistence type="predicted"/>
<feature type="region of interest" description="Disordered" evidence="1">
    <location>
        <begin position="41"/>
        <end position="95"/>
    </location>
</feature>
<accession>A0ABV6RGN9</accession>
<keyword evidence="3" id="KW-0648">Protein biosynthesis</keyword>
<gene>
    <name evidence="3" type="ORF">ACFFF6_19530</name>
</gene>
<evidence type="ECO:0000256" key="1">
    <source>
        <dbReference type="SAM" id="MobiDB-lite"/>
    </source>
</evidence>
<comment type="caution">
    <text evidence="3">The sequence shown here is derived from an EMBL/GenBank/DDBJ whole genome shotgun (WGS) entry which is preliminary data.</text>
</comment>
<feature type="non-terminal residue" evidence="3">
    <location>
        <position position="95"/>
    </location>
</feature>
<dbReference type="GO" id="GO:0003743">
    <property type="term" value="F:translation initiation factor activity"/>
    <property type="evidence" value="ECO:0007669"/>
    <property type="project" value="UniProtKB-KW"/>
</dbReference>
<feature type="domain" description="Translation initiation factor IF-2 N-terminal" evidence="2">
    <location>
        <begin position="1"/>
        <end position="51"/>
    </location>
</feature>